<dbReference type="RefSeq" id="WP_280938270.1">
    <property type="nucleotide sequence ID" value="NZ_CP123759.1"/>
</dbReference>
<sequence>MALMVLIVFVVAIIVILNVYATKKRKEYLLNKYANAEIVEK</sequence>
<evidence type="ECO:0000313" key="2">
    <source>
        <dbReference type="Proteomes" id="UP001231859"/>
    </source>
</evidence>
<keyword evidence="2" id="KW-1185">Reference proteome</keyword>
<name>A0ABY8P3L2_9GAMM</name>
<reference evidence="1 2" key="1">
    <citation type="submission" date="2023-04" db="EMBL/GenBank/DDBJ databases">
        <title>Genome dynamics across the evolutionary transition to endosymbiosis.</title>
        <authorList>
            <person name="Siozios S."/>
            <person name="Nadal-Jimenez P."/>
            <person name="Azagi T."/>
            <person name="Sprong H."/>
            <person name="Frost C.L."/>
            <person name="Parratt S.R."/>
            <person name="Taylor G."/>
            <person name="Brettell L."/>
            <person name="Lew K.C."/>
            <person name="Croft L."/>
            <person name="King K.C."/>
            <person name="Brockhurst M.A."/>
            <person name="Hypsa V."/>
            <person name="Novakova E."/>
            <person name="Darby A.C."/>
            <person name="Hurst G.D.D."/>
        </authorList>
    </citation>
    <scope>NUCLEOTIDE SEQUENCE [LARGE SCALE GENOMIC DNA]</scope>
    <source>
        <strain evidence="2">aApi_AU</strain>
    </source>
</reference>
<accession>A0ABY8P3L2</accession>
<evidence type="ECO:0000313" key="1">
    <source>
        <dbReference type="EMBL" id="WGO83561.1"/>
    </source>
</evidence>
<proteinExistence type="predicted"/>
<dbReference type="EMBL" id="CP123759">
    <property type="protein sequence ID" value="WGO83561.1"/>
    <property type="molecule type" value="Genomic_DNA"/>
</dbReference>
<gene>
    <name evidence="1" type="ORF">QG404_14790</name>
</gene>
<dbReference type="Proteomes" id="UP001231859">
    <property type="component" value="Chromosome"/>
</dbReference>
<organism evidence="1 2">
    <name type="scientific">Arsenophonus apicola</name>
    <dbReference type="NCBI Taxonomy" id="2879119"/>
    <lineage>
        <taxon>Bacteria</taxon>
        <taxon>Pseudomonadati</taxon>
        <taxon>Pseudomonadota</taxon>
        <taxon>Gammaproteobacteria</taxon>
        <taxon>Enterobacterales</taxon>
        <taxon>Morganellaceae</taxon>
        <taxon>Arsenophonus</taxon>
    </lineage>
</organism>
<protein>
    <submittedName>
        <fullName evidence="1">Uncharacterized protein</fullName>
    </submittedName>
</protein>